<keyword evidence="8" id="KW-0808">Transferase</keyword>
<dbReference type="Gene3D" id="1.10.12.10">
    <property type="entry name" value="Lyase 2-enoyl-coa Hydratase, Chain A, domain 2"/>
    <property type="match status" value="1"/>
</dbReference>
<gene>
    <name evidence="14" type="ORF">DERP_013438</name>
</gene>
<keyword evidence="5" id="KW-0597">Phosphoprotein</keyword>
<keyword evidence="7" id="KW-0662">Pyridine nucleotide biosynthesis</keyword>
<dbReference type="SUPFAM" id="SSF51690">
    <property type="entry name" value="Nicotinate/Quinolinate PRTase C-terminal domain-like"/>
    <property type="match status" value="1"/>
</dbReference>
<evidence type="ECO:0000256" key="1">
    <source>
        <dbReference type="ARBA" id="ARBA00004952"/>
    </source>
</evidence>
<dbReference type="PANTHER" id="PTHR11098:SF1">
    <property type="entry name" value="NICOTINATE PHOSPHORIBOSYLTRANSFERASE"/>
    <property type="match status" value="1"/>
</dbReference>
<evidence type="ECO:0000259" key="11">
    <source>
        <dbReference type="Pfam" id="PF04095"/>
    </source>
</evidence>
<dbReference type="Pfam" id="PF00378">
    <property type="entry name" value="ECH_1"/>
    <property type="match status" value="1"/>
</dbReference>
<dbReference type="Gene3D" id="3.90.226.10">
    <property type="entry name" value="2-enoyl-CoA Hydratase, Chain A, domain 1"/>
    <property type="match status" value="2"/>
</dbReference>
<feature type="domain" description="Nicotinate phosphoribosyltransferase C-terminal" evidence="13">
    <location>
        <begin position="485"/>
        <end position="594"/>
    </location>
</feature>
<name>A0ABQ8JRP2_DERPT</name>
<evidence type="ECO:0000259" key="13">
    <source>
        <dbReference type="Pfam" id="PF17956"/>
    </source>
</evidence>
<evidence type="ECO:0000256" key="9">
    <source>
        <dbReference type="ARBA" id="ARBA00023426"/>
    </source>
</evidence>
<organism evidence="14 15">
    <name type="scientific">Dermatophagoides pteronyssinus</name>
    <name type="common">European house dust mite</name>
    <dbReference type="NCBI Taxonomy" id="6956"/>
    <lineage>
        <taxon>Eukaryota</taxon>
        <taxon>Metazoa</taxon>
        <taxon>Ecdysozoa</taxon>
        <taxon>Arthropoda</taxon>
        <taxon>Chelicerata</taxon>
        <taxon>Arachnida</taxon>
        <taxon>Acari</taxon>
        <taxon>Acariformes</taxon>
        <taxon>Sarcoptiformes</taxon>
        <taxon>Astigmata</taxon>
        <taxon>Psoroptidia</taxon>
        <taxon>Analgoidea</taxon>
        <taxon>Pyroglyphidae</taxon>
        <taxon>Dermatophagoidinae</taxon>
        <taxon>Dermatophagoides</taxon>
    </lineage>
</organism>
<evidence type="ECO:0000256" key="6">
    <source>
        <dbReference type="ARBA" id="ARBA00022598"/>
    </source>
</evidence>
<dbReference type="InterPro" id="IPR013785">
    <property type="entry name" value="Aldolase_TIM"/>
</dbReference>
<dbReference type="PANTHER" id="PTHR11098">
    <property type="entry name" value="NICOTINATE PHOSPHORIBOSYLTRANSFERASE"/>
    <property type="match status" value="1"/>
</dbReference>
<comment type="caution">
    <text evidence="14">The sequence shown here is derived from an EMBL/GenBank/DDBJ whole genome shotgun (WGS) entry which is preliminary data.</text>
</comment>
<evidence type="ECO:0000313" key="15">
    <source>
        <dbReference type="Proteomes" id="UP000887458"/>
    </source>
</evidence>
<evidence type="ECO:0000256" key="10">
    <source>
        <dbReference type="ARBA" id="ARBA00048668"/>
    </source>
</evidence>
<dbReference type="Pfam" id="PF04095">
    <property type="entry name" value="NAPRTase"/>
    <property type="match status" value="1"/>
</dbReference>
<keyword evidence="15" id="KW-1185">Reference proteome</keyword>
<evidence type="ECO:0000259" key="12">
    <source>
        <dbReference type="Pfam" id="PF17767"/>
    </source>
</evidence>
<comment type="similarity">
    <text evidence="2">Belongs to the NAPRTase family.</text>
</comment>
<reference evidence="14 15" key="2">
    <citation type="journal article" date="2022" name="Mol. Biol. Evol.">
        <title>Comparative Genomics Reveals Insights into the Divergent Evolution of Astigmatic Mites and Household Pest Adaptations.</title>
        <authorList>
            <person name="Xiong Q."/>
            <person name="Wan A.T."/>
            <person name="Liu X."/>
            <person name="Fung C.S."/>
            <person name="Xiao X."/>
            <person name="Malainual N."/>
            <person name="Hou J."/>
            <person name="Wang L."/>
            <person name="Wang M."/>
            <person name="Yang K.Y."/>
            <person name="Cui Y."/>
            <person name="Leung E.L."/>
            <person name="Nong W."/>
            <person name="Shin S.K."/>
            <person name="Au S.W."/>
            <person name="Jeong K.Y."/>
            <person name="Chew F.T."/>
            <person name="Hui J.H."/>
            <person name="Leung T.F."/>
            <person name="Tungtrongchitr A."/>
            <person name="Zhong N."/>
            <person name="Liu Z."/>
            <person name="Tsui S.K."/>
        </authorList>
    </citation>
    <scope>NUCLEOTIDE SEQUENCE [LARGE SCALE GENOMIC DNA]</scope>
    <source>
        <strain evidence="14">Derp</strain>
    </source>
</reference>
<feature type="domain" description="Nicotinate/nicotinamide phosphoribosyltransferase" evidence="11">
    <location>
        <begin position="380"/>
        <end position="479"/>
    </location>
</feature>
<dbReference type="InterPro" id="IPR006405">
    <property type="entry name" value="Nic_PRibTrfase_pncB"/>
</dbReference>
<evidence type="ECO:0000256" key="4">
    <source>
        <dbReference type="ARBA" id="ARBA00021569"/>
    </source>
</evidence>
<keyword evidence="6" id="KW-0436">Ligase</keyword>
<dbReference type="SUPFAM" id="SSF52096">
    <property type="entry name" value="ClpP/crotonase"/>
    <property type="match status" value="1"/>
</dbReference>
<comment type="catalytic activity">
    <reaction evidence="10">
        <text>5-phospho-alpha-D-ribose 1-diphosphate + nicotinate + ATP + H2O = nicotinate beta-D-ribonucleotide + ADP + phosphate + diphosphate</text>
        <dbReference type="Rhea" id="RHEA:36163"/>
        <dbReference type="ChEBI" id="CHEBI:15377"/>
        <dbReference type="ChEBI" id="CHEBI:30616"/>
        <dbReference type="ChEBI" id="CHEBI:32544"/>
        <dbReference type="ChEBI" id="CHEBI:33019"/>
        <dbReference type="ChEBI" id="CHEBI:43474"/>
        <dbReference type="ChEBI" id="CHEBI:57502"/>
        <dbReference type="ChEBI" id="CHEBI:58017"/>
        <dbReference type="ChEBI" id="CHEBI:456216"/>
        <dbReference type="EC" id="6.3.4.21"/>
    </reaction>
</comment>
<dbReference type="CDD" id="cd01570">
    <property type="entry name" value="NAPRTase_A"/>
    <property type="match status" value="1"/>
</dbReference>
<dbReference type="InterPro" id="IPR001753">
    <property type="entry name" value="Enoyl-CoA_hydra/iso"/>
</dbReference>
<proteinExistence type="inferred from homology"/>
<dbReference type="EC" id="6.3.4.21" evidence="3"/>
<evidence type="ECO:0000256" key="2">
    <source>
        <dbReference type="ARBA" id="ARBA00010897"/>
    </source>
</evidence>
<dbReference type="Pfam" id="PF17767">
    <property type="entry name" value="NAPRTase_N"/>
    <property type="match status" value="1"/>
</dbReference>
<accession>A0ABQ8JRP2</accession>
<comment type="function">
    <text evidence="9">Catalyzes the first step in the biosynthesis of NAD from nicotinic acid, the ATP-dependent synthesis of beta-nicotinate D-ribonucleotide from nicotinate and 5-phospho-D-ribose 1-phosphate. Helps prevent cellular oxidative stress via its role in NAD biosynthesis.</text>
</comment>
<dbReference type="InterPro" id="IPR040727">
    <property type="entry name" value="NAPRTase_N"/>
</dbReference>
<reference evidence="14 15" key="1">
    <citation type="journal article" date="2018" name="J. Allergy Clin. Immunol.">
        <title>High-quality assembly of Dermatophagoides pteronyssinus genome and transcriptome reveals a wide range of novel allergens.</title>
        <authorList>
            <person name="Liu X.Y."/>
            <person name="Yang K.Y."/>
            <person name="Wang M.Q."/>
            <person name="Kwok J.S."/>
            <person name="Zeng X."/>
            <person name="Yang Z."/>
            <person name="Xiao X.J."/>
            <person name="Lau C.P."/>
            <person name="Li Y."/>
            <person name="Huang Z.M."/>
            <person name="Ba J.G."/>
            <person name="Yim A.K."/>
            <person name="Ouyang C.Y."/>
            <person name="Ngai S.M."/>
            <person name="Chan T.F."/>
            <person name="Leung E.L."/>
            <person name="Liu L."/>
            <person name="Liu Z.G."/>
            <person name="Tsui S.K."/>
        </authorList>
    </citation>
    <scope>NUCLEOTIDE SEQUENCE [LARGE SCALE GENOMIC DNA]</scope>
    <source>
        <strain evidence="14">Derp</strain>
    </source>
</reference>
<evidence type="ECO:0000256" key="5">
    <source>
        <dbReference type="ARBA" id="ARBA00022553"/>
    </source>
</evidence>
<dbReference type="CDD" id="cd06558">
    <property type="entry name" value="crotonase-like"/>
    <property type="match status" value="1"/>
</dbReference>
<sequence length="876" mass="98900">MLNNLGRKIDHRNCRSFNEAKRMMNSATTTTNMVDERILQNLANLLERPNQMYSDQRQTGIHSQQREQHGNCCRQIHMPLLTDKYQITMAYAYWKNGMSEKYAVFDIFFRKNPFGGEFTIFAGLEECLNFLNGFRYTSDDIDFFRKILSDDVEEEFLEYLSKITAKDVVVYSAAEGTVVFPKEPLMRIEGPLVVCQLLETTFLTLVNYACLIATNAARYKIAIDNRKIQLLEFGLRRAQGPDGGLSASKYSYIGGFDGTSNLLAGRLYNIPVMGTHAHSFIMSHHSTMDEPKNIYLKSKLTGEMINFLETTQNFKDEVAKILQVSATESSKSELIAFISYALAFPGSFLALVDTYDVIRSGILNFCIVALALNKLGYRALGIRIDSGDLAYQSVVAHDCFRKIAEYYKLEWFARLSIIVSNDINEETIVSLNEQKHRINAFGIGTHLVTCQKQPALGCVYKLVEIDQNPCIKISLDLAKVTIPSRKNVYRIFGREGYALLDLLTGSHEQQPKILDKILCRHPFEESKRCFATPSRIECLLQIWWQDGKIAQSLPTLMEIRERVQNSLAILRPDIKRLLNPTPYKVSVTDNLYHYMHQLWLENAPRLFLLNNLKFLDGGGKGFHQIRSLSSSNSVLLSTNDDGNRGIKRLILNNPKKRNALSLNMLQELNKQFDTMEKQCIHPIQQQQPKSNHQSTTDDSKTLLRAIVISSNSEKIFSSGLAAAAGCQLVASCDIVLATERSQFSTPGASVGLFCSTPGIAVARTVNRRWASYMLLTGRAINANEAFISGLVTCVSPTFETMQTQTESILESIITKPASVIALGKQFMYKQMEMNNLADAYSQGSRIMVDNLSMKDCQEGIDAFLQKRQPNWTHSNE</sequence>
<dbReference type="Gene3D" id="3.20.20.70">
    <property type="entry name" value="Aldolase class I"/>
    <property type="match status" value="1"/>
</dbReference>
<evidence type="ECO:0000256" key="8">
    <source>
        <dbReference type="ARBA" id="ARBA00022679"/>
    </source>
</evidence>
<evidence type="ECO:0000313" key="14">
    <source>
        <dbReference type="EMBL" id="KAH9425207.1"/>
    </source>
</evidence>
<dbReference type="EMBL" id="NJHN03000021">
    <property type="protein sequence ID" value="KAH9425207.1"/>
    <property type="molecule type" value="Genomic_DNA"/>
</dbReference>
<dbReference type="Gene3D" id="3.20.140.10">
    <property type="entry name" value="nicotinate phosphoribosyltransferase"/>
    <property type="match status" value="2"/>
</dbReference>
<comment type="pathway">
    <text evidence="1">Cofactor biosynthesis; NAD(+) biosynthesis; nicotinate D-ribonucleotide from nicotinate: step 1/1.</text>
</comment>
<dbReference type="InterPro" id="IPR014748">
    <property type="entry name" value="Enoyl-CoA_hydra_C"/>
</dbReference>
<dbReference type="InterPro" id="IPR041619">
    <property type="entry name" value="NAPRTase_C"/>
</dbReference>
<protein>
    <recommendedName>
        <fullName evidence="4">Nicotinate phosphoribosyltransferase</fullName>
        <ecNumber evidence="3">6.3.4.21</ecNumber>
    </recommendedName>
</protein>
<evidence type="ECO:0000256" key="3">
    <source>
        <dbReference type="ARBA" id="ARBA00013236"/>
    </source>
</evidence>
<dbReference type="NCBIfam" id="TIGR01513">
    <property type="entry name" value="NAPRTase_put"/>
    <property type="match status" value="1"/>
</dbReference>
<dbReference type="InterPro" id="IPR007229">
    <property type="entry name" value="Nic_PRibTrfase-Fam"/>
</dbReference>
<feature type="domain" description="Nicotinate phosphoribosyltransferase N-terminal" evidence="12">
    <location>
        <begin position="80"/>
        <end position="207"/>
    </location>
</feature>
<dbReference type="InterPro" id="IPR041525">
    <property type="entry name" value="N/Namide_PRibTrfase"/>
</dbReference>
<dbReference type="Pfam" id="PF17956">
    <property type="entry name" value="NAPRTase_C"/>
    <property type="match status" value="1"/>
</dbReference>
<dbReference type="Proteomes" id="UP000887458">
    <property type="component" value="Unassembled WGS sequence"/>
</dbReference>
<evidence type="ECO:0000256" key="7">
    <source>
        <dbReference type="ARBA" id="ARBA00022642"/>
    </source>
</evidence>
<dbReference type="InterPro" id="IPR036068">
    <property type="entry name" value="Nicotinate_pribotase-like_C"/>
</dbReference>
<dbReference type="SUPFAM" id="SSF54675">
    <property type="entry name" value="Nicotinate/Quinolinate PRTase N-terminal domain-like"/>
    <property type="match status" value="1"/>
</dbReference>
<dbReference type="InterPro" id="IPR029045">
    <property type="entry name" value="ClpP/crotonase-like_dom_sf"/>
</dbReference>